<reference evidence="6" key="1">
    <citation type="submission" date="2021-01" db="EMBL/GenBank/DDBJ databases">
        <authorList>
            <person name="Li R."/>
            <person name="Bekaert M."/>
        </authorList>
    </citation>
    <scope>NUCLEOTIDE SEQUENCE</scope>
    <source>
        <strain evidence="6">Farmed</strain>
    </source>
</reference>
<dbReference type="GO" id="GO:0003725">
    <property type="term" value="F:double-stranded RNA binding"/>
    <property type="evidence" value="ECO:0007669"/>
    <property type="project" value="TreeGrafter"/>
</dbReference>
<evidence type="ECO:0000256" key="4">
    <source>
        <dbReference type="ARBA" id="ARBA00047984"/>
    </source>
</evidence>
<dbReference type="InterPro" id="IPR011709">
    <property type="entry name" value="DEAD-box_helicase_OB_fold"/>
</dbReference>
<dbReference type="SUPFAM" id="SSF52540">
    <property type="entry name" value="P-loop containing nucleoside triphosphate hydrolases"/>
    <property type="match status" value="1"/>
</dbReference>
<comment type="caution">
    <text evidence="6">The sequence shown here is derived from an EMBL/GenBank/DDBJ whole genome shotgun (WGS) entry which is preliminary data.</text>
</comment>
<dbReference type="GO" id="GO:0005730">
    <property type="term" value="C:nucleolus"/>
    <property type="evidence" value="ECO:0007669"/>
    <property type="project" value="TreeGrafter"/>
</dbReference>
<dbReference type="GO" id="GO:0003724">
    <property type="term" value="F:RNA helicase activity"/>
    <property type="evidence" value="ECO:0007669"/>
    <property type="project" value="UniProtKB-EC"/>
</dbReference>
<feature type="domain" description="Helicase-associated" evidence="5">
    <location>
        <begin position="1"/>
        <end position="67"/>
    </location>
</feature>
<dbReference type="SMART" id="SM00847">
    <property type="entry name" value="HA2"/>
    <property type="match status" value="1"/>
</dbReference>
<dbReference type="Pfam" id="PF07717">
    <property type="entry name" value="OB_NTP_bind"/>
    <property type="match status" value="1"/>
</dbReference>
<evidence type="ECO:0000313" key="7">
    <source>
        <dbReference type="Proteomes" id="UP000597762"/>
    </source>
</evidence>
<proteinExistence type="predicted"/>
<dbReference type="InterPro" id="IPR007502">
    <property type="entry name" value="Helicase-assoc_dom"/>
</dbReference>
<protein>
    <recommendedName>
        <fullName evidence="1">RNA helicase</fullName>
        <ecNumber evidence="1">3.6.4.13</ecNumber>
    </recommendedName>
</protein>
<dbReference type="Gene3D" id="1.20.120.1080">
    <property type="match status" value="1"/>
</dbReference>
<keyword evidence="2 6" id="KW-0378">Hydrolase</keyword>
<dbReference type="Pfam" id="PF21010">
    <property type="entry name" value="HA2_C"/>
    <property type="match status" value="1"/>
</dbReference>
<sequence length="205" mass="23219">MAAFPLDPRLAKVILVSKDLNCLEEILSIVSILSVDSLVFNPQTKREEALAARKKFESAEGDFITYLNILRAFKASAGNKKWCRENFVNTKNANMALEVRRQLRGICQDQGMQFTSSSRDSNAVRKCLVAGFFMNAAELNKDGNYITLSTRKICSIHPSSSLFNCKPAYVIYNELVQTTKCYMRDVCVVDPDWLYDAVPSYFKKK</sequence>
<dbReference type="AlphaFoldDB" id="A0A812DFM0"/>
<comment type="catalytic activity">
    <reaction evidence="4">
        <text>ATP + H2O = ADP + phosphate + H(+)</text>
        <dbReference type="Rhea" id="RHEA:13065"/>
        <dbReference type="ChEBI" id="CHEBI:15377"/>
        <dbReference type="ChEBI" id="CHEBI:15378"/>
        <dbReference type="ChEBI" id="CHEBI:30616"/>
        <dbReference type="ChEBI" id="CHEBI:43474"/>
        <dbReference type="ChEBI" id="CHEBI:456216"/>
        <dbReference type="EC" id="3.6.4.13"/>
    </reaction>
</comment>
<dbReference type="Proteomes" id="UP000597762">
    <property type="component" value="Unassembled WGS sequence"/>
</dbReference>
<dbReference type="PANTHER" id="PTHR18934:SF118">
    <property type="entry name" value="ATP-DEPENDENT RNA HELICASE DHX33"/>
    <property type="match status" value="1"/>
</dbReference>
<dbReference type="OrthoDB" id="6123309at2759"/>
<evidence type="ECO:0000256" key="1">
    <source>
        <dbReference type="ARBA" id="ARBA00012552"/>
    </source>
</evidence>
<dbReference type="EC" id="3.6.4.13" evidence="1"/>
<keyword evidence="7" id="KW-1185">Reference proteome</keyword>
<evidence type="ECO:0000313" key="6">
    <source>
        <dbReference type="EMBL" id="CAE1297355.1"/>
    </source>
</evidence>
<dbReference type="EMBL" id="CAHIKZ030003193">
    <property type="protein sequence ID" value="CAE1297355.1"/>
    <property type="molecule type" value="Genomic_DNA"/>
</dbReference>
<dbReference type="GO" id="GO:0016787">
    <property type="term" value="F:hydrolase activity"/>
    <property type="evidence" value="ECO:0007669"/>
    <property type="project" value="UniProtKB-KW"/>
</dbReference>
<keyword evidence="3" id="KW-0067">ATP-binding</keyword>
<gene>
    <name evidence="6" type="ORF">SPHA_51953</name>
</gene>
<evidence type="ECO:0000256" key="3">
    <source>
        <dbReference type="ARBA" id="ARBA00022806"/>
    </source>
</evidence>
<name>A0A812DFM0_ACAPH</name>
<evidence type="ECO:0000256" key="2">
    <source>
        <dbReference type="ARBA" id="ARBA00022801"/>
    </source>
</evidence>
<organism evidence="6 7">
    <name type="scientific">Acanthosepion pharaonis</name>
    <name type="common">Pharaoh cuttlefish</name>
    <name type="synonym">Sepia pharaonis</name>
    <dbReference type="NCBI Taxonomy" id="158019"/>
    <lineage>
        <taxon>Eukaryota</taxon>
        <taxon>Metazoa</taxon>
        <taxon>Spiralia</taxon>
        <taxon>Lophotrochozoa</taxon>
        <taxon>Mollusca</taxon>
        <taxon>Cephalopoda</taxon>
        <taxon>Coleoidea</taxon>
        <taxon>Decapodiformes</taxon>
        <taxon>Sepiida</taxon>
        <taxon>Sepiina</taxon>
        <taxon>Sepiidae</taxon>
        <taxon>Acanthosepion</taxon>
    </lineage>
</organism>
<dbReference type="GO" id="GO:0045943">
    <property type="term" value="P:positive regulation of transcription by RNA polymerase I"/>
    <property type="evidence" value="ECO:0007669"/>
    <property type="project" value="TreeGrafter"/>
</dbReference>
<accession>A0A812DFM0</accession>
<dbReference type="PANTHER" id="PTHR18934">
    <property type="entry name" value="ATP-DEPENDENT RNA HELICASE"/>
    <property type="match status" value="1"/>
</dbReference>
<keyword evidence="3" id="KW-0547">Nucleotide-binding</keyword>
<keyword evidence="3" id="KW-0347">Helicase</keyword>
<evidence type="ECO:0000259" key="5">
    <source>
        <dbReference type="SMART" id="SM00847"/>
    </source>
</evidence>
<dbReference type="InterPro" id="IPR027417">
    <property type="entry name" value="P-loop_NTPase"/>
</dbReference>